<evidence type="ECO:0000313" key="3">
    <source>
        <dbReference type="Proteomes" id="UP001159363"/>
    </source>
</evidence>
<feature type="compositionally biased region" description="Basic and acidic residues" evidence="1">
    <location>
        <begin position="633"/>
        <end position="645"/>
    </location>
</feature>
<feature type="region of interest" description="Disordered" evidence="1">
    <location>
        <begin position="528"/>
        <end position="566"/>
    </location>
</feature>
<reference evidence="2 3" key="1">
    <citation type="submission" date="2023-02" db="EMBL/GenBank/DDBJ databases">
        <title>LHISI_Scaffold_Assembly.</title>
        <authorList>
            <person name="Stuart O.P."/>
            <person name="Cleave R."/>
            <person name="Magrath M.J.L."/>
            <person name="Mikheyev A.S."/>
        </authorList>
    </citation>
    <scope>NUCLEOTIDE SEQUENCE [LARGE SCALE GENOMIC DNA]</scope>
    <source>
        <strain evidence="2">Daus_M_001</strain>
        <tissue evidence="2">Leg muscle</tissue>
    </source>
</reference>
<evidence type="ECO:0000313" key="2">
    <source>
        <dbReference type="EMBL" id="KAJ8867392.1"/>
    </source>
</evidence>
<keyword evidence="3" id="KW-1185">Reference proteome</keyword>
<evidence type="ECO:0000256" key="1">
    <source>
        <dbReference type="SAM" id="MobiDB-lite"/>
    </source>
</evidence>
<proteinExistence type="predicted"/>
<gene>
    <name evidence="2" type="ORF">PR048_031193</name>
</gene>
<dbReference type="EMBL" id="JARBHB010000015">
    <property type="protein sequence ID" value="KAJ8867392.1"/>
    <property type="molecule type" value="Genomic_DNA"/>
</dbReference>
<organism evidence="2 3">
    <name type="scientific">Dryococelus australis</name>
    <dbReference type="NCBI Taxonomy" id="614101"/>
    <lineage>
        <taxon>Eukaryota</taxon>
        <taxon>Metazoa</taxon>
        <taxon>Ecdysozoa</taxon>
        <taxon>Arthropoda</taxon>
        <taxon>Hexapoda</taxon>
        <taxon>Insecta</taxon>
        <taxon>Pterygota</taxon>
        <taxon>Neoptera</taxon>
        <taxon>Polyneoptera</taxon>
        <taxon>Phasmatodea</taxon>
        <taxon>Verophasmatodea</taxon>
        <taxon>Anareolatae</taxon>
        <taxon>Phasmatidae</taxon>
        <taxon>Eurycanthinae</taxon>
        <taxon>Dryococelus</taxon>
    </lineage>
</organism>
<feature type="region of interest" description="Disordered" evidence="1">
    <location>
        <begin position="28"/>
        <end position="50"/>
    </location>
</feature>
<feature type="region of interest" description="Disordered" evidence="1">
    <location>
        <begin position="1380"/>
        <end position="1404"/>
    </location>
</feature>
<feature type="region of interest" description="Disordered" evidence="1">
    <location>
        <begin position="704"/>
        <end position="732"/>
    </location>
</feature>
<dbReference type="Proteomes" id="UP001159363">
    <property type="component" value="Chromosome 14"/>
</dbReference>
<comment type="caution">
    <text evidence="2">The sequence shown here is derived from an EMBL/GenBank/DDBJ whole genome shotgun (WGS) entry which is preliminary data.</text>
</comment>
<protein>
    <submittedName>
        <fullName evidence="2">Uncharacterized protein</fullName>
    </submittedName>
</protein>
<name>A0ABQ9G5Q1_9NEOP</name>
<sequence length="1404" mass="154654">MLIHAVEVVDWRSNSQARGAAVTQRLEWSPHTEVNPGSITPPSPPRSAGFSRGSPVCLHSCVPTLRYRDALHIRGAVSSGEVHWNGRLDSATCCVIMAANYLAQPADWSYSQARRPDRCQLAQQDHKTRVRPALMRHLYALPWLCILPIDIIARRGDTRVYAHVSVAPSARTILGLRRATFLQQGGQLNCDFLRTDEGEASTSSVIVWGYQLVRALGSLEHVHGRDSSAIYEAAARSASCGERCHLWARRGTSAATVPPHTQKKMKEKAGGEILAVDDADGVTDGKSSTDDSIFILQKSTLSLEDSTRDDLLSITSAEEVKTLLNFKPLELNWRKRALTATTDELRMNQRELMHRLTLRVRYRFTGSQEKLEASRSGREVGLLALPPRREPGSIPAGPLPDFRMWESRRTMPLVGGFSRGSPVSPTLSFRRCSALTSITLIGSQDLAVKSRPKLFTHCMLHKSSQHVTNFVFLPSIELLCTMLRSLSLSHHCRSSERGVCSGPCEGPYTTHTVAAVVSLCGLRKFPSPDRKEHIAQRSGRPARPGATQTARQTDQQSRGSTEKSDSASRFIIVVDNTDFELNCDFPTVQDKAPRLLKVVSSSRKKDRSTKDFRCKDREKRGWLHTKRVSIAERNSENWGSRRESHSSAGGGEVSSAKPAVWRGNVPPLIHNGGEGFVFSSGDRQIKLLEAMVYRREKSTQVGAKRGGYGAASECKDGVNGRSPRKPADQWHSSARFPARGAARVIGKGQLFLLCIRSFSVLAPNGSSGRYNRGVALDPACTRIDWRMSGNHLKGALYKVRARILERGEGGGGEATKFRPVLRVAAIPDTLIETHSITCAVEVNLFSQSASEKKPPSTSQRSEEIREFNDLGARLYSFLPIPAAHWLSVVTVEGDDWVSFYPVDVRHCKVKLPHSRVKFTYIEVENPMNGWENYLTQRARLQYCLNRIDSSVLCILEPQLCVHWLVSHAWQLRDSQGEARSGDVSYPRAATRQAGTLRETSTAPPEYGELFGNVRKLLLLSSICFHKRERLAMNRYRKQQHAIRSTAFLRQGKQSFCLRPPVLRFPGKWMKVTWSTLLSILGALVAERLVCSPPTKAIRVQFPAGSLRIFTCGNRGGRCRWSAGFLGDLPFPPPPHSGAVPYSPQSPSSALKTPMLRDVQIPSLTLSLLSILSKGYSASVTGSKDRVSCPDDAARWGGGGQQWRSQPAIVNCVSTPAIIIRRCHEAIAWGGNYPPPPRAAINRSPSSDSYHTATCVEGGVWEEERGDSLLCLNSNCSTATGDSLRGGGGGGHLLLLARRLLDRLTLNALGKGRIGCRAPLRTSTGKNGESRNRGSSISCCELMRVKRDEYGHGTEPECKVGGKREIPEKTRRLVASYGTIPTCDKLRGGPSGESSPVRLGGRRAL</sequence>
<feature type="compositionally biased region" description="Polar residues" evidence="1">
    <location>
        <begin position="546"/>
        <end position="559"/>
    </location>
</feature>
<accession>A0ABQ9G5Q1</accession>
<feature type="region of interest" description="Disordered" evidence="1">
    <location>
        <begin position="633"/>
        <end position="657"/>
    </location>
</feature>